<accession>A0ABP8FCK2</accession>
<dbReference type="EMBL" id="BAABGX010000001">
    <property type="protein sequence ID" value="GAA4300564.1"/>
    <property type="molecule type" value="Genomic_DNA"/>
</dbReference>
<keyword evidence="1" id="KW-1133">Transmembrane helix</keyword>
<organism evidence="2 3">
    <name type="scientific">Nibribacter koreensis</name>
    <dbReference type="NCBI Taxonomy" id="1084519"/>
    <lineage>
        <taxon>Bacteria</taxon>
        <taxon>Pseudomonadati</taxon>
        <taxon>Bacteroidota</taxon>
        <taxon>Cytophagia</taxon>
        <taxon>Cytophagales</taxon>
        <taxon>Hymenobacteraceae</taxon>
        <taxon>Nibribacter</taxon>
    </lineage>
</organism>
<keyword evidence="3" id="KW-1185">Reference proteome</keyword>
<keyword evidence="1" id="KW-0812">Transmembrane</keyword>
<keyword evidence="1" id="KW-0472">Membrane</keyword>
<evidence type="ECO:0000313" key="2">
    <source>
        <dbReference type="EMBL" id="GAA4300564.1"/>
    </source>
</evidence>
<evidence type="ECO:0000313" key="3">
    <source>
        <dbReference type="Proteomes" id="UP001501844"/>
    </source>
</evidence>
<reference evidence="3" key="1">
    <citation type="journal article" date="2019" name="Int. J. Syst. Evol. Microbiol.">
        <title>The Global Catalogue of Microorganisms (GCM) 10K type strain sequencing project: providing services to taxonomists for standard genome sequencing and annotation.</title>
        <authorList>
            <consortium name="The Broad Institute Genomics Platform"/>
            <consortium name="The Broad Institute Genome Sequencing Center for Infectious Disease"/>
            <person name="Wu L."/>
            <person name="Ma J."/>
        </authorList>
    </citation>
    <scope>NUCLEOTIDE SEQUENCE [LARGE SCALE GENOMIC DNA]</scope>
    <source>
        <strain evidence="3">JCM 17917</strain>
    </source>
</reference>
<proteinExistence type="predicted"/>
<protein>
    <submittedName>
        <fullName evidence="2">Uncharacterized protein</fullName>
    </submittedName>
</protein>
<dbReference type="Proteomes" id="UP001501844">
    <property type="component" value="Unassembled WGS sequence"/>
</dbReference>
<comment type="caution">
    <text evidence="2">The sequence shown here is derived from an EMBL/GenBank/DDBJ whole genome shotgun (WGS) entry which is preliminary data.</text>
</comment>
<sequence length="148" mass="16864">MKEEFDINSLPKHHGYQVPEDYFDKLPLRIMQKTAYAGPVAQPQAAWFWQLKTAFAGLGLALVFAASFLITQYTDQTLSTQEAMAQVSQKEIYQYLLNQEDLQTADLAEVTAVKPPQSLEFLDVRTEDVSEIVTQEMLEEQMETTPNQ</sequence>
<gene>
    <name evidence="2" type="ORF">GCM10023183_10890</name>
</gene>
<evidence type="ECO:0000256" key="1">
    <source>
        <dbReference type="SAM" id="Phobius"/>
    </source>
</evidence>
<feature type="transmembrane region" description="Helical" evidence="1">
    <location>
        <begin position="47"/>
        <end position="70"/>
    </location>
</feature>
<dbReference type="RefSeq" id="WP_345163266.1">
    <property type="nucleotide sequence ID" value="NZ_BAABGX010000001.1"/>
</dbReference>
<name>A0ABP8FCK2_9BACT</name>